<feature type="chain" id="PRO_5044027906" evidence="2">
    <location>
        <begin position="17"/>
        <end position="587"/>
    </location>
</feature>
<evidence type="ECO:0000259" key="3">
    <source>
        <dbReference type="Pfam" id="PF00144"/>
    </source>
</evidence>
<protein>
    <submittedName>
        <fullName evidence="5">Beta-lactamase/transpeptidase</fullName>
    </submittedName>
</protein>
<evidence type="ECO:0000313" key="6">
    <source>
        <dbReference type="Proteomes" id="UP001322277"/>
    </source>
</evidence>
<dbReference type="Pfam" id="PF26335">
    <property type="entry name" value="ARB_00930_C"/>
    <property type="match status" value="1"/>
</dbReference>
<dbReference type="Gene3D" id="3.40.710.10">
    <property type="entry name" value="DD-peptidase/beta-lactamase superfamily"/>
    <property type="match status" value="1"/>
</dbReference>
<organism evidence="5 6">
    <name type="scientific">Colletotrichum destructivum</name>
    <dbReference type="NCBI Taxonomy" id="34406"/>
    <lineage>
        <taxon>Eukaryota</taxon>
        <taxon>Fungi</taxon>
        <taxon>Dikarya</taxon>
        <taxon>Ascomycota</taxon>
        <taxon>Pezizomycotina</taxon>
        <taxon>Sordariomycetes</taxon>
        <taxon>Hypocreomycetidae</taxon>
        <taxon>Glomerellales</taxon>
        <taxon>Glomerellaceae</taxon>
        <taxon>Colletotrichum</taxon>
        <taxon>Colletotrichum destructivum species complex</taxon>
    </lineage>
</organism>
<gene>
    <name evidence="5" type="ORF">CDEST_11815</name>
</gene>
<dbReference type="Proteomes" id="UP001322277">
    <property type="component" value="Chromosome 7"/>
</dbReference>
<dbReference type="InterPro" id="IPR058664">
    <property type="entry name" value="ARB_00930-like_C"/>
</dbReference>
<dbReference type="GeneID" id="87948315"/>
<keyword evidence="6" id="KW-1185">Reference proteome</keyword>
<dbReference type="InterPro" id="IPR051478">
    <property type="entry name" value="Beta-lactamase-like_AB/R"/>
</dbReference>
<feature type="signal peptide" evidence="2">
    <location>
        <begin position="1"/>
        <end position="16"/>
    </location>
</feature>
<dbReference type="SUPFAM" id="SSF56601">
    <property type="entry name" value="beta-lactamase/transpeptidase-like"/>
    <property type="match status" value="1"/>
</dbReference>
<feature type="domain" description="Beta-lactamase-related" evidence="3">
    <location>
        <begin position="94"/>
        <end position="404"/>
    </location>
</feature>
<dbReference type="InterPro" id="IPR012338">
    <property type="entry name" value="Beta-lactam/transpept-like"/>
</dbReference>
<reference evidence="6" key="1">
    <citation type="journal article" date="2023" name="bioRxiv">
        <title>Complete genome of the Medicago anthracnose fungus, Colletotrichum destructivum, reveals a mini-chromosome-like region within a core chromosome.</title>
        <authorList>
            <person name="Lapalu N."/>
            <person name="Simon A."/>
            <person name="Lu A."/>
            <person name="Plaumann P.-L."/>
            <person name="Amselem J."/>
            <person name="Pigne S."/>
            <person name="Auger A."/>
            <person name="Koch C."/>
            <person name="Dallery J.-F."/>
            <person name="O'Connell R.J."/>
        </authorList>
    </citation>
    <scope>NUCLEOTIDE SEQUENCE [LARGE SCALE GENOMIC DNA]</scope>
    <source>
        <strain evidence="6">CBS 520.97</strain>
    </source>
</reference>
<evidence type="ECO:0000259" key="4">
    <source>
        <dbReference type="Pfam" id="PF26335"/>
    </source>
</evidence>
<name>A0AAX4IUD4_9PEZI</name>
<sequence length="587" mass="63274">MYLFLLLQAFVRFAHGGLDCRPEGPAVPRPLNLANSNTFQLALSSFEEQLEQALSAKTNAGWVVENTSFSLAVVSTDQGPPSIPLWEFHHLASNSVDGTKDVNGNSQYLIGSVSKVFSTLVLLKSGLNLDSPITDYIPELNDTSSSIPWANVSLRALGSHLSGAPSNYGFSEYYYLKEYFESLGFPTINESAFGPCGVTGLNEACTKAQLLEGMLRSYPTAAVMERPAYSNVAFTIFIMAVEQATGMSYSELLKTLVSGPLRLTNTHVSPGVSSRAVIPPVDNGWGSDYGINAPGGGLVSSLSDLSALAHGILSRKVLSPAKTREWLKPHAFAGSPHSFVGLPWEIFRPPNLVPENPHPVAIYAKSGGAYGYRSQLAILDEYGVAVVILTAGDMAAVPHIYDAMLATTVPAVDAVAREQAGDLSGTFVNSPSHSCINATITQDNNSLILSSLAHNQSDILSALTEIWAVTVGSQLTPIESTFRIFPTDDISTSIVDGRNVTREAWRIWFEPRYSTGSDLPGSGVGSQDCMSWTLNDWIYYGSEPVDRFVFVRDAETKEVVGLEFPFLRSDLLGRVGNRDPVDSIGCP</sequence>
<evidence type="ECO:0000313" key="5">
    <source>
        <dbReference type="EMBL" id="WQF86801.1"/>
    </source>
</evidence>
<dbReference type="EMBL" id="CP137311">
    <property type="protein sequence ID" value="WQF86801.1"/>
    <property type="molecule type" value="Genomic_DNA"/>
</dbReference>
<dbReference type="PANTHER" id="PTHR22935:SF95">
    <property type="entry name" value="BETA-LACTAMASE-LIKE 1-RELATED"/>
    <property type="match status" value="1"/>
</dbReference>
<dbReference type="AlphaFoldDB" id="A0AAX4IUD4"/>
<comment type="similarity">
    <text evidence="1">Belongs to the beta-lactamase family.</text>
</comment>
<accession>A0AAX4IUD4</accession>
<dbReference type="InterPro" id="IPR001466">
    <property type="entry name" value="Beta-lactam-related"/>
</dbReference>
<proteinExistence type="inferred from homology"/>
<evidence type="ECO:0000256" key="1">
    <source>
        <dbReference type="ARBA" id="ARBA00038473"/>
    </source>
</evidence>
<dbReference type="RefSeq" id="XP_062784022.1">
    <property type="nucleotide sequence ID" value="XM_062927971.1"/>
</dbReference>
<dbReference type="KEGG" id="cdet:87948315"/>
<feature type="domain" description="Beta-lactamase-like ARB-00930-like C-terminal" evidence="4">
    <location>
        <begin position="416"/>
        <end position="571"/>
    </location>
</feature>
<dbReference type="PANTHER" id="PTHR22935">
    <property type="entry name" value="PENICILLIN-BINDING PROTEIN"/>
    <property type="match status" value="1"/>
</dbReference>
<keyword evidence="2" id="KW-0732">Signal</keyword>
<dbReference type="Pfam" id="PF00144">
    <property type="entry name" value="Beta-lactamase"/>
    <property type="match status" value="1"/>
</dbReference>
<evidence type="ECO:0000256" key="2">
    <source>
        <dbReference type="SAM" id="SignalP"/>
    </source>
</evidence>